<dbReference type="Gene3D" id="3.40.50.300">
    <property type="entry name" value="P-loop containing nucleotide triphosphate hydrolases"/>
    <property type="match status" value="1"/>
</dbReference>
<dbReference type="PROSITE" id="PS50929">
    <property type="entry name" value="ABC_TM1F"/>
    <property type="match status" value="1"/>
</dbReference>
<dbReference type="CDD" id="cd18541">
    <property type="entry name" value="ABC_6TM_TmrB_like"/>
    <property type="match status" value="1"/>
</dbReference>
<dbReference type="InterPro" id="IPR003593">
    <property type="entry name" value="AAA+_ATPase"/>
</dbReference>
<evidence type="ECO:0000256" key="2">
    <source>
        <dbReference type="ARBA" id="ARBA00022448"/>
    </source>
</evidence>
<keyword evidence="7 9" id="KW-1133">Transmembrane helix</keyword>
<dbReference type="PROSITE" id="PS00211">
    <property type="entry name" value="ABC_TRANSPORTER_1"/>
    <property type="match status" value="1"/>
</dbReference>
<evidence type="ECO:0000259" key="11">
    <source>
        <dbReference type="PROSITE" id="PS50929"/>
    </source>
</evidence>
<keyword evidence="4 9" id="KW-0812">Transmembrane</keyword>
<dbReference type="STRING" id="1006576.DTL3_0108"/>
<name>A0A0C7NNE1_DEFTU</name>
<dbReference type="SUPFAM" id="SSF90123">
    <property type="entry name" value="ABC transporter transmembrane region"/>
    <property type="match status" value="1"/>
</dbReference>
<gene>
    <name evidence="12" type="ORF">DTL3_0108</name>
</gene>
<evidence type="ECO:0000256" key="4">
    <source>
        <dbReference type="ARBA" id="ARBA00022692"/>
    </source>
</evidence>
<dbReference type="KEGG" id="dtn:DTL3_0108"/>
<dbReference type="GO" id="GO:0016887">
    <property type="term" value="F:ATP hydrolysis activity"/>
    <property type="evidence" value="ECO:0007669"/>
    <property type="project" value="InterPro"/>
</dbReference>
<dbReference type="InterPro" id="IPR027417">
    <property type="entry name" value="P-loop_NTPase"/>
</dbReference>
<evidence type="ECO:0000256" key="8">
    <source>
        <dbReference type="ARBA" id="ARBA00023136"/>
    </source>
</evidence>
<feature type="transmembrane region" description="Helical" evidence="9">
    <location>
        <begin position="50"/>
        <end position="72"/>
    </location>
</feature>
<evidence type="ECO:0000256" key="6">
    <source>
        <dbReference type="ARBA" id="ARBA00022840"/>
    </source>
</evidence>
<feature type="transmembrane region" description="Helical" evidence="9">
    <location>
        <begin position="130"/>
        <end position="151"/>
    </location>
</feature>
<keyword evidence="6" id="KW-0067">ATP-binding</keyword>
<dbReference type="GO" id="GO:0015421">
    <property type="term" value="F:ABC-type oligopeptide transporter activity"/>
    <property type="evidence" value="ECO:0007669"/>
    <property type="project" value="TreeGrafter"/>
</dbReference>
<feature type="domain" description="ABC transmembrane type-1" evidence="11">
    <location>
        <begin position="14"/>
        <end position="298"/>
    </location>
</feature>
<dbReference type="InterPro" id="IPR039421">
    <property type="entry name" value="Type_1_exporter"/>
</dbReference>
<comment type="subcellular location">
    <subcellularLocation>
        <location evidence="1">Cell membrane</location>
        <topology evidence="1">Multi-pass membrane protein</topology>
    </subcellularLocation>
</comment>
<dbReference type="InterPro" id="IPR011527">
    <property type="entry name" value="ABC1_TM_dom"/>
</dbReference>
<feature type="transmembrane region" description="Helical" evidence="9">
    <location>
        <begin position="278"/>
        <end position="297"/>
    </location>
</feature>
<dbReference type="FunFam" id="3.40.50.300:FF:000221">
    <property type="entry name" value="Multidrug ABC transporter ATP-binding protein"/>
    <property type="match status" value="1"/>
</dbReference>
<feature type="transmembrane region" description="Helical" evidence="9">
    <location>
        <begin position="12"/>
        <end position="30"/>
    </location>
</feature>
<evidence type="ECO:0000256" key="3">
    <source>
        <dbReference type="ARBA" id="ARBA00022475"/>
    </source>
</evidence>
<dbReference type="Proteomes" id="UP000032809">
    <property type="component" value="Chromosome I"/>
</dbReference>
<dbReference type="GO" id="GO:0005524">
    <property type="term" value="F:ATP binding"/>
    <property type="evidence" value="ECO:0007669"/>
    <property type="project" value="UniProtKB-KW"/>
</dbReference>
<evidence type="ECO:0000256" key="7">
    <source>
        <dbReference type="ARBA" id="ARBA00022989"/>
    </source>
</evidence>
<feature type="transmembrane region" description="Helical" evidence="9">
    <location>
        <begin position="157"/>
        <end position="177"/>
    </location>
</feature>
<protein>
    <submittedName>
        <fullName evidence="12">ABC transporter-like protein</fullName>
    </submittedName>
</protein>
<sequence length="573" mass="65283">MIKNFLKKHWWRYLIGVTFLITVDVIQIFIPKQIGSIIDAVGLAVPDMLYVNSLIFRILMLAVGLAIGRIFWRITINGTARLFEFQLLNNMFQHIIHLDQDFFDKWRTGDLMTRFTSDVYLLRRLMGNSIIMIVDAVFMTSLTIIAMGSFVDWKLTLIAIIPLPSIAVISLIFGRMIQRRAMDLQKKTSELSNITEEDIAGIDVIKLYANHEVMEKIFANKAKEYYNSFIKLIRVAGLMYPLAMLVGQLSTIIIFNIGGPMVINNQITLGDFIMTHQYIGMLVWPMIAFGDFVNLLARAKASLKRVNEVLNQPNSVVEPPYEVYDFQGKYEIKNLSFSYPGTKREVLKRVNMKIEPGEMVAFVGKIGSGKSTLAKLLVKMYPVERGTIFLDGKDINDINGRFIRENVSYVPQESFLFSMTVRENIAFSDEKLEPYAEEYAQLAHVHEDITNLEKAYETVVGVRGATLSGGQRQRVTIARALAKNSKMIILDDCLSAVDTETEEEIIKTLRSETEGKTIVVISHRLKAVKDADKIFVFDDGKIVEEGNHDELIVKEGIYYSMYIKQLIEKKVED</sequence>
<dbReference type="PATRIC" id="fig|1006576.9.peg.106"/>
<feature type="transmembrane region" description="Helical" evidence="9">
    <location>
        <begin position="238"/>
        <end position="258"/>
    </location>
</feature>
<feature type="domain" description="ABC transporter" evidence="10">
    <location>
        <begin position="330"/>
        <end position="564"/>
    </location>
</feature>
<dbReference type="SMART" id="SM00382">
    <property type="entry name" value="AAA"/>
    <property type="match status" value="1"/>
</dbReference>
<dbReference type="GO" id="GO:0005886">
    <property type="term" value="C:plasma membrane"/>
    <property type="evidence" value="ECO:0007669"/>
    <property type="project" value="UniProtKB-SubCell"/>
</dbReference>
<evidence type="ECO:0000313" key="12">
    <source>
        <dbReference type="EMBL" id="CEP77442.1"/>
    </source>
</evidence>
<evidence type="ECO:0000256" key="1">
    <source>
        <dbReference type="ARBA" id="ARBA00004651"/>
    </source>
</evidence>
<dbReference type="InterPro" id="IPR036640">
    <property type="entry name" value="ABC1_TM_sf"/>
</dbReference>
<dbReference type="Pfam" id="PF00005">
    <property type="entry name" value="ABC_tran"/>
    <property type="match status" value="1"/>
</dbReference>
<evidence type="ECO:0000313" key="13">
    <source>
        <dbReference type="Proteomes" id="UP000032809"/>
    </source>
</evidence>
<organism evidence="12 13">
    <name type="scientific">Defluviitoga tunisiensis</name>
    <dbReference type="NCBI Taxonomy" id="1006576"/>
    <lineage>
        <taxon>Bacteria</taxon>
        <taxon>Thermotogati</taxon>
        <taxon>Thermotogota</taxon>
        <taxon>Thermotogae</taxon>
        <taxon>Petrotogales</taxon>
        <taxon>Petrotogaceae</taxon>
        <taxon>Defluviitoga</taxon>
    </lineage>
</organism>
<keyword evidence="2" id="KW-0813">Transport</keyword>
<keyword evidence="8 9" id="KW-0472">Membrane</keyword>
<dbReference type="EMBL" id="LN824141">
    <property type="protein sequence ID" value="CEP77442.1"/>
    <property type="molecule type" value="Genomic_DNA"/>
</dbReference>
<dbReference type="PANTHER" id="PTHR43394">
    <property type="entry name" value="ATP-DEPENDENT PERMEASE MDL1, MITOCHONDRIAL"/>
    <property type="match status" value="1"/>
</dbReference>
<keyword evidence="3" id="KW-1003">Cell membrane</keyword>
<dbReference type="Pfam" id="PF00664">
    <property type="entry name" value="ABC_membrane"/>
    <property type="match status" value="1"/>
</dbReference>
<dbReference type="PANTHER" id="PTHR43394:SF1">
    <property type="entry name" value="ATP-BINDING CASSETTE SUB-FAMILY B MEMBER 10, MITOCHONDRIAL"/>
    <property type="match status" value="1"/>
</dbReference>
<dbReference type="SUPFAM" id="SSF52540">
    <property type="entry name" value="P-loop containing nucleoside triphosphate hydrolases"/>
    <property type="match status" value="1"/>
</dbReference>
<keyword evidence="13" id="KW-1185">Reference proteome</keyword>
<reference evidence="13" key="1">
    <citation type="submission" date="2014-11" db="EMBL/GenBank/DDBJ databases">
        <authorList>
            <person name="Wibberg D."/>
        </authorList>
    </citation>
    <scope>NUCLEOTIDE SEQUENCE [LARGE SCALE GENOMIC DNA]</scope>
    <source>
        <strain evidence="13">L3</strain>
    </source>
</reference>
<dbReference type="PROSITE" id="PS50893">
    <property type="entry name" value="ABC_TRANSPORTER_2"/>
    <property type="match status" value="1"/>
</dbReference>
<evidence type="ECO:0000259" key="10">
    <source>
        <dbReference type="PROSITE" id="PS50893"/>
    </source>
</evidence>
<dbReference type="InterPro" id="IPR003439">
    <property type="entry name" value="ABC_transporter-like_ATP-bd"/>
</dbReference>
<dbReference type="InterPro" id="IPR017871">
    <property type="entry name" value="ABC_transporter-like_CS"/>
</dbReference>
<dbReference type="AlphaFoldDB" id="A0A0C7NNE1"/>
<proteinExistence type="predicted"/>
<dbReference type="OrthoDB" id="40044at2"/>
<dbReference type="HOGENOM" id="CLU_000604_84_3_0"/>
<accession>A0A0C7NNE1</accession>
<keyword evidence="5" id="KW-0547">Nucleotide-binding</keyword>
<evidence type="ECO:0000256" key="5">
    <source>
        <dbReference type="ARBA" id="ARBA00022741"/>
    </source>
</evidence>
<evidence type="ECO:0000256" key="9">
    <source>
        <dbReference type="SAM" id="Phobius"/>
    </source>
</evidence>
<dbReference type="Gene3D" id="1.20.1560.10">
    <property type="entry name" value="ABC transporter type 1, transmembrane domain"/>
    <property type="match status" value="1"/>
</dbReference>